<dbReference type="PANTHER" id="PTHR45713">
    <property type="entry name" value="FTP DOMAIN-CONTAINING PROTEIN"/>
    <property type="match status" value="1"/>
</dbReference>
<dbReference type="Proteomes" id="UP000694843">
    <property type="component" value="Unplaced"/>
</dbReference>
<organism evidence="3 4">
    <name type="scientific">Hyalella azteca</name>
    <name type="common">Amphipod</name>
    <dbReference type="NCBI Taxonomy" id="294128"/>
    <lineage>
        <taxon>Eukaryota</taxon>
        <taxon>Metazoa</taxon>
        <taxon>Ecdysozoa</taxon>
        <taxon>Arthropoda</taxon>
        <taxon>Crustacea</taxon>
        <taxon>Multicrustacea</taxon>
        <taxon>Malacostraca</taxon>
        <taxon>Eumalacostraca</taxon>
        <taxon>Peracarida</taxon>
        <taxon>Amphipoda</taxon>
        <taxon>Senticaudata</taxon>
        <taxon>Talitrida</taxon>
        <taxon>Talitroidea</taxon>
        <taxon>Hyalellidae</taxon>
        <taxon>Hyalella</taxon>
    </lineage>
</organism>
<dbReference type="SUPFAM" id="SSF49785">
    <property type="entry name" value="Galactose-binding domain-like"/>
    <property type="match status" value="1"/>
</dbReference>
<reference evidence="4" key="1">
    <citation type="submission" date="2025-08" db="UniProtKB">
        <authorList>
            <consortium name="RefSeq"/>
        </authorList>
    </citation>
    <scope>IDENTIFICATION</scope>
    <source>
        <tissue evidence="4">Whole organism</tissue>
    </source>
</reference>
<dbReference type="KEGG" id="hazt:108676439"/>
<evidence type="ECO:0000259" key="2">
    <source>
        <dbReference type="PROSITE" id="PS50022"/>
    </source>
</evidence>
<dbReference type="PANTHER" id="PTHR45713:SF6">
    <property type="entry name" value="F5_8 TYPE C DOMAIN-CONTAINING PROTEIN"/>
    <property type="match status" value="1"/>
</dbReference>
<dbReference type="InterPro" id="IPR000421">
    <property type="entry name" value="FA58C"/>
</dbReference>
<keyword evidence="1" id="KW-0732">Signal</keyword>
<gene>
    <name evidence="4" type="primary">LOC108676439</name>
</gene>
<dbReference type="PROSITE" id="PS50022">
    <property type="entry name" value="FA58C_3"/>
    <property type="match status" value="1"/>
</dbReference>
<evidence type="ECO:0000256" key="1">
    <source>
        <dbReference type="SAM" id="SignalP"/>
    </source>
</evidence>
<dbReference type="Gene3D" id="2.60.120.260">
    <property type="entry name" value="Galactose-binding domain-like"/>
    <property type="match status" value="1"/>
</dbReference>
<proteinExistence type="predicted"/>
<feature type="domain" description="F5/8 type C" evidence="2">
    <location>
        <begin position="89"/>
        <end position="242"/>
    </location>
</feature>
<dbReference type="AlphaFoldDB" id="A0A8B7P1M9"/>
<name>A0A8B7P1M9_HYAAZ</name>
<evidence type="ECO:0000313" key="4">
    <source>
        <dbReference type="RefSeq" id="XP_018019999.1"/>
    </source>
</evidence>
<dbReference type="OrthoDB" id="6369158at2759"/>
<accession>A0A8B7P1M9</accession>
<protein>
    <submittedName>
        <fullName evidence="4">Uncharacterized protein LOC108676439</fullName>
    </submittedName>
</protein>
<evidence type="ECO:0000313" key="3">
    <source>
        <dbReference type="Proteomes" id="UP000694843"/>
    </source>
</evidence>
<sequence length="243" mass="27199">MLIFATLLLVSLVCDAQYFENEPVWLSQHYTSSCWPASQVFKTPNICLCSQMCLKKLCMAISYNESTKSCVLTGATELAGNGQQRSHIFRRNETVVRKNVALMKSVIASSVYSTIGPEHVTNGNSNVDDLFHSAIGDPLPFIVIDLEQEMMIQRLRIMPRRNYFDPTRFINISIRGGTAEVPGPDFSSYTELAFFVGPPVNPATWITFDLPTPICARFVSVQRTATTGQRFLEINEVEVYGPL</sequence>
<dbReference type="InterPro" id="IPR051941">
    <property type="entry name" value="BG_Antigen-Binding_Lectin"/>
</dbReference>
<feature type="signal peptide" evidence="1">
    <location>
        <begin position="1"/>
        <end position="16"/>
    </location>
</feature>
<dbReference type="InterPro" id="IPR008979">
    <property type="entry name" value="Galactose-bd-like_sf"/>
</dbReference>
<dbReference type="GeneID" id="108676439"/>
<dbReference type="RefSeq" id="XP_018019999.1">
    <property type="nucleotide sequence ID" value="XM_018164510.2"/>
</dbReference>
<keyword evidence="3" id="KW-1185">Reference proteome</keyword>
<feature type="chain" id="PRO_5034612252" evidence="1">
    <location>
        <begin position="17"/>
        <end position="243"/>
    </location>
</feature>